<dbReference type="InterPro" id="IPR013107">
    <property type="entry name" value="Acyl-CoA_DH_C"/>
</dbReference>
<dbReference type="PANTHER" id="PTHR43884">
    <property type="entry name" value="ACYL-COA DEHYDROGENASE"/>
    <property type="match status" value="1"/>
</dbReference>
<dbReference type="Gene3D" id="2.40.110.10">
    <property type="entry name" value="Butyryl-CoA Dehydrogenase, subunit A, domain 2"/>
    <property type="match status" value="1"/>
</dbReference>
<name>A0A1H9IY10_9BACI</name>
<sequence length="347" mass="39382">MFDSKTVDLIRSYSNKIETLGELPKEVLDVIYDKKLFKLYVPEELGGNMVSFPEAIKAFEDAAWVDGSFGWLVQIGSGAGFFVTTMELEWAREVFSQHHVYIAGSDRASGVAKKVDGGFIVSGEWKFCSGSKNATVFTANAQIKNEGMTRAFTFTPDQVDIIEDWDAFGLKGTNSHTIRVEEAFVPDYKTFDVLKPHFHFDDPIYHYPFLPFAAANIAATTIGIARHFFEEAKAHVQQKKELWNQYEPGRFDQVMGKINKMEQPFIDEVEKFHQAIERSWNKHVNGQPISEDDLIDIQDLCKSVAEHAVHGAQVIFRYLGMAAIMESSHLNRIYRDLLTASQHKLLI</sequence>
<dbReference type="InterPro" id="IPR009100">
    <property type="entry name" value="AcylCoA_DH/oxidase_NM_dom_sf"/>
</dbReference>
<dbReference type="STRING" id="571933.SAMN05216362_12744"/>
<organism evidence="4 5">
    <name type="scientific">Piscibacillus halophilus</name>
    <dbReference type="NCBI Taxonomy" id="571933"/>
    <lineage>
        <taxon>Bacteria</taxon>
        <taxon>Bacillati</taxon>
        <taxon>Bacillota</taxon>
        <taxon>Bacilli</taxon>
        <taxon>Bacillales</taxon>
        <taxon>Bacillaceae</taxon>
        <taxon>Piscibacillus</taxon>
    </lineage>
</organism>
<dbReference type="AlphaFoldDB" id="A0A1H9IY10"/>
<evidence type="ECO:0000313" key="5">
    <source>
        <dbReference type="Proteomes" id="UP000199427"/>
    </source>
</evidence>
<feature type="domain" description="Acyl-CoA dehydrogenase/oxidase N-terminal" evidence="2">
    <location>
        <begin position="12"/>
        <end position="80"/>
    </location>
</feature>
<dbReference type="EMBL" id="FOES01000027">
    <property type="protein sequence ID" value="SEQ79474.1"/>
    <property type="molecule type" value="Genomic_DNA"/>
</dbReference>
<gene>
    <name evidence="4" type="ORF">SAMN05216362_12744</name>
</gene>
<dbReference type="InterPro" id="IPR046373">
    <property type="entry name" value="Acyl-CoA_Oxase/DH_mid-dom_sf"/>
</dbReference>
<keyword evidence="5" id="KW-1185">Reference proteome</keyword>
<dbReference type="PANTHER" id="PTHR43884:SF12">
    <property type="entry name" value="ISOVALERYL-COA DEHYDROGENASE, MITOCHONDRIAL-RELATED"/>
    <property type="match status" value="1"/>
</dbReference>
<dbReference type="Proteomes" id="UP000199427">
    <property type="component" value="Unassembled WGS sequence"/>
</dbReference>
<protein>
    <submittedName>
        <fullName evidence="4">Acyl-CoA dehydrogenase</fullName>
    </submittedName>
</protein>
<dbReference type="GO" id="GO:0008470">
    <property type="term" value="F:3-methylbutanoyl-CoA dehydrogenase activity"/>
    <property type="evidence" value="ECO:0007669"/>
    <property type="project" value="TreeGrafter"/>
</dbReference>
<dbReference type="Gene3D" id="1.10.540.10">
    <property type="entry name" value="Acyl-CoA dehydrogenase/oxidase, N-terminal domain"/>
    <property type="match status" value="1"/>
</dbReference>
<dbReference type="GO" id="GO:0050660">
    <property type="term" value="F:flavin adenine dinucleotide binding"/>
    <property type="evidence" value="ECO:0007669"/>
    <property type="project" value="InterPro"/>
</dbReference>
<reference evidence="4 5" key="1">
    <citation type="submission" date="2016-10" db="EMBL/GenBank/DDBJ databases">
        <authorList>
            <person name="de Groot N.N."/>
        </authorList>
    </citation>
    <scope>NUCLEOTIDE SEQUENCE [LARGE SCALE GENOMIC DNA]</scope>
    <source>
        <strain evidence="4 5">DSM 21633</strain>
    </source>
</reference>
<dbReference type="Gene3D" id="1.20.140.10">
    <property type="entry name" value="Butyryl-CoA Dehydrogenase, subunit A, domain 3"/>
    <property type="match status" value="1"/>
</dbReference>
<keyword evidence="1" id="KW-0560">Oxidoreductase</keyword>
<evidence type="ECO:0000313" key="4">
    <source>
        <dbReference type="EMBL" id="SEQ79474.1"/>
    </source>
</evidence>
<feature type="domain" description="Acyl-CoA dehydrogenase C-terminal" evidence="3">
    <location>
        <begin position="217"/>
        <end position="345"/>
    </location>
</feature>
<dbReference type="RefSeq" id="WP_091774343.1">
    <property type="nucleotide sequence ID" value="NZ_CAESCL010000025.1"/>
</dbReference>
<dbReference type="InterPro" id="IPR036250">
    <property type="entry name" value="AcylCo_DH-like_C"/>
</dbReference>
<proteinExistence type="predicted"/>
<dbReference type="Pfam" id="PF02771">
    <property type="entry name" value="Acyl-CoA_dh_N"/>
    <property type="match status" value="1"/>
</dbReference>
<dbReference type="Pfam" id="PF08028">
    <property type="entry name" value="Acyl-CoA_dh_2"/>
    <property type="match status" value="1"/>
</dbReference>
<dbReference type="OrthoDB" id="1170793at2"/>
<dbReference type="SUPFAM" id="SSF47203">
    <property type="entry name" value="Acyl-CoA dehydrogenase C-terminal domain-like"/>
    <property type="match status" value="1"/>
</dbReference>
<evidence type="ECO:0000259" key="3">
    <source>
        <dbReference type="Pfam" id="PF08028"/>
    </source>
</evidence>
<dbReference type="InterPro" id="IPR037069">
    <property type="entry name" value="AcylCoA_DH/ox_N_sf"/>
</dbReference>
<dbReference type="GO" id="GO:0006552">
    <property type="term" value="P:L-leucine catabolic process"/>
    <property type="evidence" value="ECO:0007669"/>
    <property type="project" value="TreeGrafter"/>
</dbReference>
<accession>A0A1H9IY10</accession>
<dbReference type="SUPFAM" id="SSF56645">
    <property type="entry name" value="Acyl-CoA dehydrogenase NM domain-like"/>
    <property type="match status" value="1"/>
</dbReference>
<dbReference type="PIRSF" id="PIRSF016578">
    <property type="entry name" value="HsaA"/>
    <property type="match status" value="1"/>
</dbReference>
<evidence type="ECO:0000256" key="1">
    <source>
        <dbReference type="ARBA" id="ARBA00023002"/>
    </source>
</evidence>
<evidence type="ECO:0000259" key="2">
    <source>
        <dbReference type="Pfam" id="PF02771"/>
    </source>
</evidence>
<dbReference type="InterPro" id="IPR013786">
    <property type="entry name" value="AcylCoA_DH/ox_N"/>
</dbReference>